<dbReference type="SUPFAM" id="SSF51430">
    <property type="entry name" value="NAD(P)-linked oxidoreductase"/>
    <property type="match status" value="1"/>
</dbReference>
<dbReference type="Proteomes" id="UP001190700">
    <property type="component" value="Unassembled WGS sequence"/>
</dbReference>
<dbReference type="InterPro" id="IPR050523">
    <property type="entry name" value="AKR_Detox_Biosynth"/>
</dbReference>
<proteinExistence type="predicted"/>
<accession>A0AAE0GAW9</accession>
<evidence type="ECO:0000313" key="3">
    <source>
        <dbReference type="Proteomes" id="UP001190700"/>
    </source>
</evidence>
<sequence>MYPGCDVPDGEELNVWGSERVMQGVSGEMIAAAAGLTPSQLAYSFCRSRWYIPSTIIGATTMEQLKENLLTFTPGRELDIDILGAIEDVHKRHRNPTLMD</sequence>
<protein>
    <recommendedName>
        <fullName evidence="4">NADP-dependent oxidoreductase domain-containing protein</fullName>
    </recommendedName>
</protein>
<evidence type="ECO:0000313" key="2">
    <source>
        <dbReference type="EMBL" id="KAK3274086.1"/>
    </source>
</evidence>
<dbReference type="Gene3D" id="3.20.20.100">
    <property type="entry name" value="NADP-dependent oxidoreductase domain"/>
    <property type="match status" value="1"/>
</dbReference>
<organism evidence="2 3">
    <name type="scientific">Cymbomonas tetramitiformis</name>
    <dbReference type="NCBI Taxonomy" id="36881"/>
    <lineage>
        <taxon>Eukaryota</taxon>
        <taxon>Viridiplantae</taxon>
        <taxon>Chlorophyta</taxon>
        <taxon>Pyramimonadophyceae</taxon>
        <taxon>Pyramimonadales</taxon>
        <taxon>Pyramimonadaceae</taxon>
        <taxon>Cymbomonas</taxon>
    </lineage>
</organism>
<dbReference type="AlphaFoldDB" id="A0AAE0GAW9"/>
<gene>
    <name evidence="2" type="ORF">CYMTET_17713</name>
</gene>
<reference evidence="2 3" key="1">
    <citation type="journal article" date="2015" name="Genome Biol. Evol.">
        <title>Comparative Genomics of a Bacterivorous Green Alga Reveals Evolutionary Causalities and Consequences of Phago-Mixotrophic Mode of Nutrition.</title>
        <authorList>
            <person name="Burns J.A."/>
            <person name="Paasch A."/>
            <person name="Narechania A."/>
            <person name="Kim E."/>
        </authorList>
    </citation>
    <scope>NUCLEOTIDE SEQUENCE [LARGE SCALE GENOMIC DNA]</scope>
    <source>
        <strain evidence="2 3">PLY_AMNH</strain>
    </source>
</reference>
<dbReference type="InterPro" id="IPR036812">
    <property type="entry name" value="NAD(P)_OxRdtase_dom_sf"/>
</dbReference>
<dbReference type="PANTHER" id="PTHR43364:SF4">
    <property type="entry name" value="NAD(P)-LINKED OXIDOREDUCTASE SUPERFAMILY PROTEIN"/>
    <property type="match status" value="1"/>
</dbReference>
<keyword evidence="3" id="KW-1185">Reference proteome</keyword>
<evidence type="ECO:0008006" key="4">
    <source>
        <dbReference type="Google" id="ProtNLM"/>
    </source>
</evidence>
<dbReference type="GO" id="GO:0016491">
    <property type="term" value="F:oxidoreductase activity"/>
    <property type="evidence" value="ECO:0007669"/>
    <property type="project" value="UniProtKB-KW"/>
</dbReference>
<dbReference type="EMBL" id="LGRX02007956">
    <property type="protein sequence ID" value="KAK3274086.1"/>
    <property type="molecule type" value="Genomic_DNA"/>
</dbReference>
<name>A0AAE0GAW9_9CHLO</name>
<evidence type="ECO:0000256" key="1">
    <source>
        <dbReference type="ARBA" id="ARBA00023002"/>
    </source>
</evidence>
<dbReference type="PANTHER" id="PTHR43364">
    <property type="entry name" value="NADH-SPECIFIC METHYLGLYOXAL REDUCTASE-RELATED"/>
    <property type="match status" value="1"/>
</dbReference>
<comment type="caution">
    <text evidence="2">The sequence shown here is derived from an EMBL/GenBank/DDBJ whole genome shotgun (WGS) entry which is preliminary data.</text>
</comment>
<keyword evidence="1" id="KW-0560">Oxidoreductase</keyword>